<name>A0A8S5Q3Z3_9CAUD</name>
<dbReference type="EMBL" id="BK015567">
    <property type="protein sequence ID" value="DAE13545.1"/>
    <property type="molecule type" value="Genomic_DNA"/>
</dbReference>
<evidence type="ECO:0000313" key="1">
    <source>
        <dbReference type="EMBL" id="DAE13545.1"/>
    </source>
</evidence>
<accession>A0A8S5Q3Z3</accession>
<organism evidence="1">
    <name type="scientific">Siphoviridae sp. ctVif31</name>
    <dbReference type="NCBI Taxonomy" id="2825532"/>
    <lineage>
        <taxon>Viruses</taxon>
        <taxon>Duplodnaviria</taxon>
        <taxon>Heunggongvirae</taxon>
        <taxon>Uroviricota</taxon>
        <taxon>Caudoviricetes</taxon>
    </lineage>
</organism>
<sequence>MDEQLIEDLTNYLEDDEETARMIPLSVKRAIRSFKKKRNYPSSYSDEKINSDMEKCYDCIFDLALFFLVKQGAEFQGSHSESSVNRSWDSETEIYVNHGVFPFIGF</sequence>
<proteinExistence type="predicted"/>
<protein>
    <recommendedName>
        <fullName evidence="2">Phage gp6-like head-tail connector protein</fullName>
    </recommendedName>
</protein>
<reference evidence="1" key="1">
    <citation type="journal article" date="2021" name="Proc. Natl. Acad. Sci. U.S.A.">
        <title>A Catalog of Tens of Thousands of Viruses from Human Metagenomes Reveals Hidden Associations with Chronic Diseases.</title>
        <authorList>
            <person name="Tisza M.J."/>
            <person name="Buck C.B."/>
        </authorList>
    </citation>
    <scope>NUCLEOTIDE SEQUENCE</scope>
    <source>
        <strain evidence="1">CtVif31</strain>
    </source>
</reference>
<evidence type="ECO:0008006" key="2">
    <source>
        <dbReference type="Google" id="ProtNLM"/>
    </source>
</evidence>